<dbReference type="SUPFAM" id="SSF50891">
    <property type="entry name" value="Cyclophilin-like"/>
    <property type="match status" value="1"/>
</dbReference>
<dbReference type="SUPFAM" id="SSF54534">
    <property type="entry name" value="FKBP-like"/>
    <property type="match status" value="1"/>
</dbReference>
<dbReference type="Gene3D" id="2.40.100.10">
    <property type="entry name" value="Cyclophilin-like"/>
    <property type="match status" value="1"/>
</dbReference>
<evidence type="ECO:0000313" key="10">
    <source>
        <dbReference type="Proteomes" id="UP001319867"/>
    </source>
</evidence>
<dbReference type="InterPro" id="IPR001179">
    <property type="entry name" value="PPIase_FKBP_dom"/>
</dbReference>
<dbReference type="InterPro" id="IPR029000">
    <property type="entry name" value="Cyclophilin-like_dom_sf"/>
</dbReference>
<evidence type="ECO:0000313" key="9">
    <source>
        <dbReference type="EMBL" id="BDB55648.1"/>
    </source>
</evidence>
<gene>
    <name evidence="9" type="primary">ppiA_2</name>
    <name evidence="9" type="ORF">GENT5_19530</name>
</gene>
<proteinExistence type="inferred from homology"/>
<comment type="catalytic activity">
    <reaction evidence="1 6">
        <text>[protein]-peptidylproline (omega=180) = [protein]-peptidylproline (omega=0)</text>
        <dbReference type="Rhea" id="RHEA:16237"/>
        <dbReference type="Rhea" id="RHEA-COMP:10747"/>
        <dbReference type="Rhea" id="RHEA-COMP:10748"/>
        <dbReference type="ChEBI" id="CHEBI:83833"/>
        <dbReference type="ChEBI" id="CHEBI:83834"/>
        <dbReference type="EC" id="5.2.1.8"/>
    </reaction>
</comment>
<evidence type="ECO:0000256" key="4">
    <source>
        <dbReference type="ARBA" id="ARBA00023110"/>
    </source>
</evidence>
<organism evidence="9 10">
    <name type="scientific">Flavobacterium ammoniigenes</name>
    <dbReference type="NCBI Taxonomy" id="1751095"/>
    <lineage>
        <taxon>Bacteria</taxon>
        <taxon>Pseudomonadati</taxon>
        <taxon>Bacteroidota</taxon>
        <taxon>Flavobacteriia</taxon>
        <taxon>Flavobacteriales</taxon>
        <taxon>Flavobacteriaceae</taxon>
        <taxon>Flavobacterium</taxon>
    </lineage>
</organism>
<evidence type="ECO:0000256" key="5">
    <source>
        <dbReference type="ARBA" id="ARBA00023235"/>
    </source>
</evidence>
<keyword evidence="5 6" id="KW-0413">Isomerase</keyword>
<dbReference type="Gene3D" id="3.10.50.40">
    <property type="match status" value="1"/>
</dbReference>
<evidence type="ECO:0000256" key="6">
    <source>
        <dbReference type="PROSITE-ProRule" id="PRU00277"/>
    </source>
</evidence>
<dbReference type="Proteomes" id="UP001319867">
    <property type="component" value="Chromosome"/>
</dbReference>
<dbReference type="InterPro" id="IPR046357">
    <property type="entry name" value="PPIase_dom_sf"/>
</dbReference>
<dbReference type="GO" id="GO:0016853">
    <property type="term" value="F:isomerase activity"/>
    <property type="evidence" value="ECO:0007669"/>
    <property type="project" value="UniProtKB-KW"/>
</dbReference>
<keyword evidence="10" id="KW-1185">Reference proteome</keyword>
<dbReference type="PROSITE" id="PS50059">
    <property type="entry name" value="FKBP_PPIASE"/>
    <property type="match status" value="1"/>
</dbReference>
<dbReference type="PRINTS" id="PR00153">
    <property type="entry name" value="CSAPPISMRASE"/>
</dbReference>
<dbReference type="EMBL" id="AP025184">
    <property type="protein sequence ID" value="BDB55648.1"/>
    <property type="molecule type" value="Genomic_DNA"/>
</dbReference>
<dbReference type="PROSITE" id="PS00170">
    <property type="entry name" value="CSA_PPIASE_1"/>
    <property type="match status" value="1"/>
</dbReference>
<protein>
    <recommendedName>
        <fullName evidence="3 6">peptidylprolyl isomerase</fullName>
        <ecNumber evidence="3 6">5.2.1.8</ecNumber>
    </recommendedName>
</protein>
<feature type="domain" description="PPIase FKBP-type" evidence="7">
    <location>
        <begin position="291"/>
        <end position="396"/>
    </location>
</feature>
<reference evidence="9 10" key="1">
    <citation type="journal article" date="2022" name="Int. J. Syst. Evol. Microbiol.">
        <title>Flavobacterium ammonificans sp. nov. and Flavobacterium ammoniigenes sp. nov., ammonifying bacteria isolated from surface river water.</title>
        <authorList>
            <person name="Watanabe K."/>
            <person name="Kitamura T."/>
            <person name="Ogata Y."/>
            <person name="Shindo C."/>
            <person name="Suda W."/>
        </authorList>
    </citation>
    <scope>NUCLEOTIDE SEQUENCE [LARGE SCALE GENOMIC DNA]</scope>
    <source>
        <strain evidence="9 10">GENT5</strain>
    </source>
</reference>
<evidence type="ECO:0000256" key="1">
    <source>
        <dbReference type="ARBA" id="ARBA00000971"/>
    </source>
</evidence>
<accession>A0ABN6L1V8</accession>
<sequence>MKYQLVAFLFLGIVSIQAQKLKKGLPAKKPAIAQMANTTINDGIFASILTNKGTIVIQLEYQKTPVTVANFISLAEGKNPFVTNEKVKGKPFYDGLTFHRVINNFMIQGGDPAGNGTGGPGYTFKDEFTDLKHNKGGILSMANSGPASNGSQFFITHKDTPWLDGVHTVFGHVTQGMEVVNKIEQNDQIIKLTISRKGTLATKFDAVKVFSDYYANKAEEAKKQAIIDAENKAKQAALQAEKKRIYLEKYSAVIKEKAAYLAASKATATTTLSGLQYVVLQKGSGVKPVNGSTIYFKYAGYFEDGNVFDSNYEEVATTFGLFDQTRKDQNGYLAFPFEAGKKTGMIQGFIEGMSLMDLGDKILIYMPSKLAYGERGNGPIPPNTNLFFELEITDKAPALQK</sequence>
<dbReference type="PANTHER" id="PTHR45625">
    <property type="entry name" value="PEPTIDYL-PROLYL CIS-TRANS ISOMERASE-RELATED"/>
    <property type="match status" value="1"/>
</dbReference>
<evidence type="ECO:0000259" key="7">
    <source>
        <dbReference type="PROSITE" id="PS50059"/>
    </source>
</evidence>
<comment type="similarity">
    <text evidence="2">Belongs to the cyclophilin-type PPIase family.</text>
</comment>
<dbReference type="RefSeq" id="WP_229317094.1">
    <property type="nucleotide sequence ID" value="NZ_AP025184.1"/>
</dbReference>
<dbReference type="InterPro" id="IPR002130">
    <property type="entry name" value="Cyclophilin-type_PPIase_dom"/>
</dbReference>
<dbReference type="PROSITE" id="PS50072">
    <property type="entry name" value="CSA_PPIASE_2"/>
    <property type="match status" value="1"/>
</dbReference>
<dbReference type="InterPro" id="IPR020892">
    <property type="entry name" value="Cyclophilin-type_PPIase_CS"/>
</dbReference>
<evidence type="ECO:0000256" key="2">
    <source>
        <dbReference type="ARBA" id="ARBA00007365"/>
    </source>
</evidence>
<dbReference type="PANTHER" id="PTHR45625:SF4">
    <property type="entry name" value="PEPTIDYLPROLYL ISOMERASE DOMAIN AND WD REPEAT-CONTAINING PROTEIN 1"/>
    <property type="match status" value="1"/>
</dbReference>
<dbReference type="Pfam" id="PF00160">
    <property type="entry name" value="Pro_isomerase"/>
    <property type="match status" value="1"/>
</dbReference>
<dbReference type="InterPro" id="IPR044666">
    <property type="entry name" value="Cyclophilin_A-like"/>
</dbReference>
<dbReference type="Pfam" id="PF00254">
    <property type="entry name" value="FKBP_C"/>
    <property type="match status" value="1"/>
</dbReference>
<dbReference type="EC" id="5.2.1.8" evidence="3 6"/>
<evidence type="ECO:0000256" key="3">
    <source>
        <dbReference type="ARBA" id="ARBA00013194"/>
    </source>
</evidence>
<reference evidence="9 10" key="2">
    <citation type="journal article" date="2022" name="Microorganisms">
        <title>Complete Genome Sequences of Two Flavobacterium ammonificans Strains and a Flavobacterium ammoniigenes Strain of Ammonifying Bacterioplankton Isolated from Surface River Water.</title>
        <authorList>
            <person name="Suda W."/>
            <person name="Ogata Y."/>
            <person name="Shindo C."/>
            <person name="Watanabe K."/>
        </authorList>
    </citation>
    <scope>NUCLEOTIDE SEQUENCE [LARGE SCALE GENOMIC DNA]</scope>
    <source>
        <strain evidence="9 10">GENT5</strain>
    </source>
</reference>
<feature type="domain" description="PPIase cyclophilin-type" evidence="8">
    <location>
        <begin position="53"/>
        <end position="185"/>
    </location>
</feature>
<name>A0ABN6L1V8_9FLAO</name>
<evidence type="ECO:0000259" key="8">
    <source>
        <dbReference type="PROSITE" id="PS50072"/>
    </source>
</evidence>
<dbReference type="CDD" id="cd00317">
    <property type="entry name" value="cyclophilin"/>
    <property type="match status" value="1"/>
</dbReference>
<keyword evidence="4 6" id="KW-0697">Rotamase</keyword>